<evidence type="ECO:0000259" key="8">
    <source>
        <dbReference type="PROSITE" id="PS50075"/>
    </source>
</evidence>
<evidence type="ECO:0000256" key="2">
    <source>
        <dbReference type="ARBA" id="ARBA00022450"/>
    </source>
</evidence>
<feature type="active site" description="Proton acceptor; for dehydratase activity" evidence="6">
    <location>
        <position position="990"/>
    </location>
</feature>
<dbReference type="SMART" id="SM00827">
    <property type="entry name" value="PKS_AT"/>
    <property type="match status" value="1"/>
</dbReference>
<evidence type="ECO:0000256" key="4">
    <source>
        <dbReference type="ARBA" id="ARBA00022679"/>
    </source>
</evidence>
<gene>
    <name evidence="12" type="primary">LOC110071592</name>
</gene>
<dbReference type="InterPro" id="IPR013968">
    <property type="entry name" value="PKS_KR"/>
</dbReference>
<dbReference type="Pfam" id="PF21089">
    <property type="entry name" value="PKS_DH_N"/>
    <property type="match status" value="1"/>
</dbReference>
<dbReference type="SMART" id="SM00825">
    <property type="entry name" value="PKS_KS"/>
    <property type="match status" value="1"/>
</dbReference>
<dbReference type="InterPro" id="IPR014031">
    <property type="entry name" value="Ketoacyl_synth_C"/>
</dbReference>
<dbReference type="InterPro" id="IPR032821">
    <property type="entry name" value="PKS_assoc"/>
</dbReference>
<dbReference type="InterPro" id="IPR036291">
    <property type="entry name" value="NAD(P)-bd_dom_sf"/>
</dbReference>
<dbReference type="Proteomes" id="UP001652642">
    <property type="component" value="Chromosome 6"/>
</dbReference>
<dbReference type="InterPro" id="IPR036736">
    <property type="entry name" value="ACP-like_sf"/>
</dbReference>
<comment type="pathway">
    <text evidence="1">Lipid metabolism; fatty acid biosynthesis.</text>
</comment>
<dbReference type="Pfam" id="PF02801">
    <property type="entry name" value="Ketoacyl-synt_C"/>
    <property type="match status" value="1"/>
</dbReference>
<dbReference type="InterPro" id="IPR020841">
    <property type="entry name" value="PKS_Beta-ketoAc_synthase_dom"/>
</dbReference>
<sequence length="2176" mass="242546">MCDTEGERDTPLAGEPSLLHKEDKEAGPQPAAEPTEKAQQGTEIEELSEEIQKIMMEEGNTCKKTQNKITSPNVPVTDKRSNLYVFATGEGIENFWQVLVEGKNCTVDIPPERFNTQQWYDPDRNKPGKSFTRRAALLNEFNTFDNKLFGIHDLEAERMDPQQKLLLECTYRALEDAGIPRESISGTKTGVFVGLMNRDYEAINNNAVTEINHYDGTGVAMSIAANRISYIFNLTGPSLAIDTACSSFFYALHYALHGIRQGDCEAAFCAGVSCIIDPCTFVSLCKANMISPDGTSKPFSKNADGYGRGEGCGVVLLKPLKKAQEDYNKIWGVIKISTVNQDGRSATPITKPSQQQQENLLLGIYPAHVDPSIVQYIEAHGTGTPVGDPTEAKSIGCGIGKKRSPNIPPLKIGSVKGNIGHAESAAGAAGLIKVLLMMHHGKIVPTLYVSENSTSINTKELNLSIPTTVEEWDESSEIGRVAGINCFGFGGTNAHVVVRQVKQPRALSPVKRPVELFVISAASSKSLKLTMKDTAKHVKISDSVGLSHLAYTSACRRSHMNYKYRRAFVASSLQQLEQQLSSEAALEITPTKKPPELIFVFSGNGLNLKSVFETLLRFEPVFRDKCKEIEGLFQEYSSIGILELTESECQDLSQPEIAQPLLFTLQVALVTLLQYWGVNPVATVGHSVGEIAAVHCAGLVSLGDAVRIIYHRSRLQAKVTGGRMLVVSNIPVQEVSAALQAYSGKICIAAFNSPQSCTLSGDADSISAFRKHLAEIFSKRNIFLHALDVPVAYHSHMMDPILQELAESLSGLQKQKPKSEVFSTVTGKIASENDFIEGGYWARQVRNPVFFSDSIVSSVEGKENTVFVEIGPQRALQRYISETLGTQMKVFPSLLVDKPYATLLALVKQLFELGFNPDWQHLYEGYQGAPASYPRYQFDSKKHRSVLDFLQRKTETGANLNHVLVDSVSNGNTEFRSYVSQAATPYLYEHKHNGVALVPGAFFVHLALTAVMTTSRPKVPLRLCQMSIRFTSPCVLSESSHELKVKVESHKEERDFQILSSSGAVYASGQIRTNPEISLEEKSISYHDIFQRCKSFVSKEEIYETLSFTGFEYGSVFKQLGDVFYCEELKEAISTINVTRQITEEMHEYHIHPVLLDCFLQMIVVLATKTFRNRVGFPSGINSLVIAQPLEEEMMIYMKSSKSADNYLECCGCFTNKHGSVLVEIKGVRITFVKETSMRENDLLFENSWKEKILSQAIQNSREACRFAVFADEIGVSHHLKKYLHKDSKFLICEDWEKLLGPQSPELAAQNKIKQEVQDYNDVLFMWGIERLNEENADIVIRSLSKCCEAFRQLIIAMREKMSRCSIRLITYRTTDRIVDHINPGFALCGMARSCMAEATEIAFQIIDISSTRTMDISALADVLVDSEVKNYPEIWINEGRIYISEIRHSQGNDTSYIHPLQSFENPGELTLYTSEPYEARDVFAELSDNANTPLDNDSVEVEIEKIGIHSEDYYPVSVTSRNFGKTLYWSSQTSDKHKLLALDWAGKVTAIGRNVEKVKVGDRIASCYPVVASSKARVPETICFNTHKCPCFENVPCVSLFKITWEILHQILSKVKRNGFLGIISAEPESVLCKVLGISAQEAGWKTLSTTVDGKLDESAAQCNALVFLPPIERLPHQVLTRLSHLQNVVVICSNQHFECLRPLLTFDHENFQVHILSLATIFQKASLKHSHKPFSHWMKSMRWKNFKNLPCSVFQTTEKGEKTDNTTSSTLACKSLPFVVMKTNVHDSFTSDIPMYAAQVRLFKQNAVYIVTGGLSGLGFETVRFIAQNGGGYIVILSRRKPSAEVQKEINNLQSENERSKIVSLQCNIIFRPEVDRAINSIIKIFPKCSIKGIFHSAVVFHDGSIEALTFATFEKVLSPKVAGAINLHHATRGQDLDYFVCYSSITSFLGNAMQANYAAANSFLDLFCHYRRHCGLSGQSINWGALNLGVLHNQSQLQNLLKEKGIEILQVNDFYEYLKICLTQNNPQQAVVKFNFKTLFSQRKYLSRMYAIVTEALGSNLKFSELTVSQDLVPINPEEYIKLLVSHLSGTDPTDIAMDTPLLSLGMDSMSAMSLRNRIFSERRVDIPVVKLLSPTTTLLSLALILEDASKSVEKPEKEQSEEQNGESLSVCL</sequence>
<evidence type="ECO:0000313" key="11">
    <source>
        <dbReference type="Proteomes" id="UP001652642"/>
    </source>
</evidence>
<dbReference type="InterPro" id="IPR016035">
    <property type="entry name" value="Acyl_Trfase/lysoPLipase"/>
</dbReference>
<dbReference type="PANTHER" id="PTHR45681">
    <property type="entry name" value="POLYKETIDE SYNTHASE 44-RELATED"/>
    <property type="match status" value="1"/>
</dbReference>
<dbReference type="SMART" id="SM00823">
    <property type="entry name" value="PKS_PP"/>
    <property type="match status" value="1"/>
</dbReference>
<dbReference type="InterPro" id="IPR009081">
    <property type="entry name" value="PP-bd_ACP"/>
</dbReference>
<dbReference type="Gene3D" id="3.40.47.10">
    <property type="match status" value="1"/>
</dbReference>
<dbReference type="SUPFAM" id="SSF52151">
    <property type="entry name" value="FabD/lysophospholipase-like"/>
    <property type="match status" value="1"/>
</dbReference>
<keyword evidence="3" id="KW-0597">Phosphoprotein</keyword>
<reference evidence="12" key="1">
    <citation type="submission" date="2025-08" db="UniProtKB">
        <authorList>
            <consortium name="RefSeq"/>
        </authorList>
    </citation>
    <scope>IDENTIFICATION</scope>
</reference>
<dbReference type="PANTHER" id="PTHR45681:SF8">
    <property type="entry name" value="CARRIER DOMAIN-CONTAINING PROTEIN"/>
    <property type="match status" value="1"/>
</dbReference>
<evidence type="ECO:0000256" key="6">
    <source>
        <dbReference type="PROSITE-ProRule" id="PRU01363"/>
    </source>
</evidence>
<dbReference type="Pfam" id="PF08659">
    <property type="entry name" value="KR"/>
    <property type="match status" value="1"/>
</dbReference>
<feature type="compositionally biased region" description="Basic and acidic residues" evidence="7">
    <location>
        <begin position="2155"/>
        <end position="2164"/>
    </location>
</feature>
<dbReference type="InterPro" id="IPR014030">
    <property type="entry name" value="Ketoacyl_synth_N"/>
</dbReference>
<dbReference type="InterPro" id="IPR001227">
    <property type="entry name" value="Ac_transferase_dom_sf"/>
</dbReference>
<dbReference type="InterPro" id="IPR049900">
    <property type="entry name" value="PKS_mFAS_DH"/>
</dbReference>
<evidence type="ECO:0000259" key="9">
    <source>
        <dbReference type="PROSITE" id="PS52004"/>
    </source>
</evidence>
<dbReference type="PROSITE" id="PS52004">
    <property type="entry name" value="KS3_2"/>
    <property type="match status" value="1"/>
</dbReference>
<evidence type="ECO:0000256" key="3">
    <source>
        <dbReference type="ARBA" id="ARBA00022553"/>
    </source>
</evidence>
<dbReference type="GeneID" id="110071592"/>
<dbReference type="SUPFAM" id="SSF51735">
    <property type="entry name" value="NAD(P)-binding Rossmann-fold domains"/>
    <property type="match status" value="1"/>
</dbReference>
<dbReference type="Pfam" id="PF00109">
    <property type="entry name" value="ketoacyl-synt"/>
    <property type="match status" value="1"/>
</dbReference>
<dbReference type="PROSITE" id="PS52019">
    <property type="entry name" value="PKS_MFAS_DH"/>
    <property type="match status" value="1"/>
</dbReference>
<dbReference type="Pfam" id="PF00550">
    <property type="entry name" value="PP-binding"/>
    <property type="match status" value="1"/>
</dbReference>
<feature type="region of interest" description="Disordered" evidence="7">
    <location>
        <begin position="2155"/>
        <end position="2176"/>
    </location>
</feature>
<proteinExistence type="predicted"/>
<keyword evidence="2" id="KW-0596">Phosphopantetheine</keyword>
<dbReference type="Gene3D" id="3.40.366.10">
    <property type="entry name" value="Malonyl-Coenzyme A Acyl Carrier Protein, domain 2"/>
    <property type="match status" value="1"/>
</dbReference>
<dbReference type="InterPro" id="IPR011032">
    <property type="entry name" value="GroES-like_sf"/>
</dbReference>
<feature type="domain" description="PKS/mFAS DH" evidence="10">
    <location>
        <begin position="958"/>
        <end position="1239"/>
    </location>
</feature>
<dbReference type="InterPro" id="IPR016036">
    <property type="entry name" value="Malonyl_transacylase_ACP-bd"/>
</dbReference>
<accession>A0ABM5GML6</accession>
<feature type="region of interest" description="C-terminal hotdog fold" evidence="6">
    <location>
        <begin position="1094"/>
        <end position="1239"/>
    </location>
</feature>
<dbReference type="InterPro" id="IPR016039">
    <property type="entry name" value="Thiolase-like"/>
</dbReference>
<dbReference type="InterPro" id="IPR042104">
    <property type="entry name" value="PKS_dehydratase_sf"/>
</dbReference>
<evidence type="ECO:0000256" key="7">
    <source>
        <dbReference type="SAM" id="MobiDB-lite"/>
    </source>
</evidence>
<dbReference type="Gene3D" id="1.10.1200.10">
    <property type="entry name" value="ACP-like"/>
    <property type="match status" value="1"/>
</dbReference>
<dbReference type="SUPFAM" id="SSF50129">
    <property type="entry name" value="GroES-like"/>
    <property type="match status" value="1"/>
</dbReference>
<protein>
    <submittedName>
        <fullName evidence="12">Mycocerosic acid synthase-like</fullName>
    </submittedName>
</protein>
<feature type="active site" description="Proton donor; for dehydratase activity" evidence="6">
    <location>
        <position position="1157"/>
    </location>
</feature>
<dbReference type="Gene3D" id="3.90.180.10">
    <property type="entry name" value="Medium-chain alcohol dehydrogenases, catalytic domain"/>
    <property type="match status" value="1"/>
</dbReference>
<evidence type="ECO:0000256" key="5">
    <source>
        <dbReference type="ARBA" id="ARBA00048404"/>
    </source>
</evidence>
<keyword evidence="4" id="KW-0808">Transferase</keyword>
<organism evidence="11 12">
    <name type="scientific">Pogona vitticeps</name>
    <name type="common">central bearded dragon</name>
    <dbReference type="NCBI Taxonomy" id="103695"/>
    <lineage>
        <taxon>Eukaryota</taxon>
        <taxon>Metazoa</taxon>
        <taxon>Chordata</taxon>
        <taxon>Craniata</taxon>
        <taxon>Vertebrata</taxon>
        <taxon>Euteleostomi</taxon>
        <taxon>Lepidosauria</taxon>
        <taxon>Squamata</taxon>
        <taxon>Bifurcata</taxon>
        <taxon>Unidentata</taxon>
        <taxon>Episquamata</taxon>
        <taxon>Toxicofera</taxon>
        <taxon>Iguania</taxon>
        <taxon>Acrodonta</taxon>
        <taxon>Agamidae</taxon>
        <taxon>Amphibolurinae</taxon>
        <taxon>Pogona</taxon>
    </lineage>
</organism>
<feature type="domain" description="Ketosynthase family 3 (KS3)" evidence="9">
    <location>
        <begin position="71"/>
        <end position="500"/>
    </location>
</feature>
<dbReference type="SUPFAM" id="SSF55048">
    <property type="entry name" value="Probable ACP-binding domain of malonyl-CoA ACP transacylase"/>
    <property type="match status" value="1"/>
</dbReference>
<feature type="domain" description="Carrier" evidence="8">
    <location>
        <begin position="2078"/>
        <end position="2153"/>
    </location>
</feature>
<dbReference type="InterPro" id="IPR049552">
    <property type="entry name" value="PKS_DH_N"/>
</dbReference>
<dbReference type="InterPro" id="IPR057326">
    <property type="entry name" value="KR_dom"/>
</dbReference>
<keyword evidence="11" id="KW-1185">Reference proteome</keyword>
<dbReference type="InterPro" id="IPR014043">
    <property type="entry name" value="Acyl_transferase_dom"/>
</dbReference>
<dbReference type="Pfam" id="PF00698">
    <property type="entry name" value="Acyl_transf_1"/>
    <property type="match status" value="1"/>
</dbReference>
<dbReference type="PROSITE" id="PS50075">
    <property type="entry name" value="CARRIER"/>
    <property type="match status" value="1"/>
</dbReference>
<dbReference type="SMART" id="SM00822">
    <property type="entry name" value="PKS_KR"/>
    <property type="match status" value="1"/>
</dbReference>
<evidence type="ECO:0000256" key="1">
    <source>
        <dbReference type="ARBA" id="ARBA00005194"/>
    </source>
</evidence>
<dbReference type="InterPro" id="IPR050444">
    <property type="entry name" value="Polyketide_Synthase"/>
</dbReference>
<dbReference type="CDD" id="cd00833">
    <property type="entry name" value="PKS"/>
    <property type="match status" value="1"/>
</dbReference>
<evidence type="ECO:0000259" key="10">
    <source>
        <dbReference type="PROSITE" id="PS52019"/>
    </source>
</evidence>
<evidence type="ECO:0000313" key="12">
    <source>
        <dbReference type="RefSeq" id="XP_072858870.1"/>
    </source>
</evidence>
<feature type="compositionally biased region" description="Basic and acidic residues" evidence="7">
    <location>
        <begin position="1"/>
        <end position="10"/>
    </location>
</feature>
<dbReference type="Pfam" id="PF16197">
    <property type="entry name" value="KAsynt_C_assoc"/>
    <property type="match status" value="1"/>
</dbReference>
<feature type="region of interest" description="N-terminal hotdog fold" evidence="6">
    <location>
        <begin position="958"/>
        <end position="1078"/>
    </location>
</feature>
<dbReference type="InterPro" id="IPR049551">
    <property type="entry name" value="PKS_DH_C"/>
</dbReference>
<dbReference type="InterPro" id="IPR020806">
    <property type="entry name" value="PKS_PP-bd"/>
</dbReference>
<dbReference type="RefSeq" id="XP_072858870.1">
    <property type="nucleotide sequence ID" value="XM_073002769.1"/>
</dbReference>
<dbReference type="Gene3D" id="3.40.50.720">
    <property type="entry name" value="NAD(P)-binding Rossmann-like Domain"/>
    <property type="match status" value="1"/>
</dbReference>
<comment type="catalytic activity">
    <reaction evidence="5">
        <text>holo-[ACP] + malonyl-CoA = malonyl-[ACP] + CoA</text>
        <dbReference type="Rhea" id="RHEA:41792"/>
        <dbReference type="Rhea" id="RHEA-COMP:9623"/>
        <dbReference type="Rhea" id="RHEA-COMP:9685"/>
        <dbReference type="ChEBI" id="CHEBI:57287"/>
        <dbReference type="ChEBI" id="CHEBI:57384"/>
        <dbReference type="ChEBI" id="CHEBI:64479"/>
        <dbReference type="ChEBI" id="CHEBI:78449"/>
        <dbReference type="EC" id="2.3.1.39"/>
    </reaction>
    <physiologicalReaction direction="left-to-right" evidence="5">
        <dbReference type="Rhea" id="RHEA:41793"/>
    </physiologicalReaction>
</comment>
<dbReference type="Pfam" id="PF14765">
    <property type="entry name" value="PS-DH"/>
    <property type="match status" value="1"/>
</dbReference>
<feature type="region of interest" description="Disordered" evidence="7">
    <location>
        <begin position="1"/>
        <end position="45"/>
    </location>
</feature>
<dbReference type="Gene3D" id="3.10.129.110">
    <property type="entry name" value="Polyketide synthase dehydratase"/>
    <property type="match status" value="1"/>
</dbReference>
<dbReference type="Gene3D" id="3.30.70.3290">
    <property type="match status" value="1"/>
</dbReference>
<dbReference type="SUPFAM" id="SSF47336">
    <property type="entry name" value="ACP-like"/>
    <property type="match status" value="1"/>
</dbReference>
<dbReference type="SUPFAM" id="SSF53901">
    <property type="entry name" value="Thiolase-like"/>
    <property type="match status" value="1"/>
</dbReference>
<name>A0ABM5GML6_9SAUR</name>